<sequence>MSLGNFEVVGIFGGLYIKDNKNEKIYKVQSSEPKIQVQNADQLLRGALQIIERLEEETVNLSEVSIGSKGVRIGKRFVSKADIENFD</sequence>
<dbReference type="HOGENOM" id="CLU_2482499_0_0_0"/>
<gene>
    <name evidence="1" type="ordered locus">wcw_1248</name>
</gene>
<dbReference type="RefSeq" id="WP_013182317.1">
    <property type="nucleotide sequence ID" value="NC_014225.1"/>
</dbReference>
<reference evidence="1 2" key="1">
    <citation type="journal article" date="2010" name="PLoS ONE">
        <title>The Waddlia genome: a window into chlamydial biology.</title>
        <authorList>
            <person name="Bertelli C."/>
            <person name="Collyn F."/>
            <person name="Croxatto A."/>
            <person name="Ruckert C."/>
            <person name="Polkinghorne A."/>
            <person name="Kebbi-Beghdadi C."/>
            <person name="Goesmann A."/>
            <person name="Vaughan L."/>
            <person name="Greub G."/>
        </authorList>
    </citation>
    <scope>NUCLEOTIDE SEQUENCE [LARGE SCALE GENOMIC DNA]</scope>
    <source>
        <strain evidence="2">ATCC VR-1470 / WSU 86-1044</strain>
    </source>
</reference>
<evidence type="ECO:0000313" key="1">
    <source>
        <dbReference type="EMBL" id="ADI38605.1"/>
    </source>
</evidence>
<accession>D6YWU4</accession>
<evidence type="ECO:0000313" key="2">
    <source>
        <dbReference type="Proteomes" id="UP000001505"/>
    </source>
</evidence>
<organism evidence="1 2">
    <name type="scientific">Waddlia chondrophila (strain ATCC VR-1470 / WSU 86-1044)</name>
    <dbReference type="NCBI Taxonomy" id="716544"/>
    <lineage>
        <taxon>Bacteria</taxon>
        <taxon>Pseudomonadati</taxon>
        <taxon>Chlamydiota</taxon>
        <taxon>Chlamydiia</taxon>
        <taxon>Parachlamydiales</taxon>
        <taxon>Waddliaceae</taxon>
        <taxon>Waddlia</taxon>
    </lineage>
</organism>
<dbReference type="AlphaFoldDB" id="D6YWU4"/>
<dbReference type="EMBL" id="CP001928">
    <property type="protein sequence ID" value="ADI38605.1"/>
    <property type="molecule type" value="Genomic_DNA"/>
</dbReference>
<dbReference type="STRING" id="716544.wcw_1248"/>
<dbReference type="Proteomes" id="UP000001505">
    <property type="component" value="Chromosome"/>
</dbReference>
<keyword evidence="2" id="KW-1185">Reference proteome</keyword>
<dbReference type="KEGG" id="wch:wcw_1248"/>
<name>D6YWU4_WADCW</name>
<protein>
    <submittedName>
        <fullName evidence="1">Uncharacterized protein</fullName>
    </submittedName>
</protein>
<proteinExistence type="predicted"/>